<proteinExistence type="predicted"/>
<sequence>MALIGFCASQYSATKLRQLLNKLNMINRCLEWRNLLV</sequence>
<comment type="caution">
    <text evidence="1">The sequence shown here is derived from an EMBL/GenBank/DDBJ whole genome shotgun (WGS) entry which is preliminary data.</text>
</comment>
<accession>A0A0P7XJG2</accession>
<evidence type="ECO:0000313" key="2">
    <source>
        <dbReference type="Proteomes" id="UP000034805"/>
    </source>
</evidence>
<dbReference type="AlphaFoldDB" id="A0A0P7XJG2"/>
<name>A0A0P7XJG2_SCLFO</name>
<dbReference type="EMBL" id="JARO02001523">
    <property type="protein sequence ID" value="KPP75204.1"/>
    <property type="molecule type" value="Genomic_DNA"/>
</dbReference>
<reference evidence="1 2" key="1">
    <citation type="submission" date="2015-08" db="EMBL/GenBank/DDBJ databases">
        <title>The genome of the Asian arowana (Scleropages formosus).</title>
        <authorList>
            <person name="Tan M.H."/>
            <person name="Gan H.M."/>
            <person name="Croft L.J."/>
            <person name="Austin C.M."/>
        </authorList>
    </citation>
    <scope>NUCLEOTIDE SEQUENCE [LARGE SCALE GENOMIC DNA]</scope>
    <source>
        <strain evidence="1">Aro1</strain>
    </source>
</reference>
<protein>
    <submittedName>
        <fullName evidence="1">Uncharacterized protein</fullName>
    </submittedName>
</protein>
<organism evidence="1 2">
    <name type="scientific">Scleropages formosus</name>
    <name type="common">Asian bonytongue</name>
    <name type="synonym">Osteoglossum formosum</name>
    <dbReference type="NCBI Taxonomy" id="113540"/>
    <lineage>
        <taxon>Eukaryota</taxon>
        <taxon>Metazoa</taxon>
        <taxon>Chordata</taxon>
        <taxon>Craniata</taxon>
        <taxon>Vertebrata</taxon>
        <taxon>Euteleostomi</taxon>
        <taxon>Actinopterygii</taxon>
        <taxon>Neopterygii</taxon>
        <taxon>Teleostei</taxon>
        <taxon>Osteoglossocephala</taxon>
        <taxon>Osteoglossomorpha</taxon>
        <taxon>Osteoglossiformes</taxon>
        <taxon>Osteoglossidae</taxon>
        <taxon>Scleropages</taxon>
    </lineage>
</organism>
<gene>
    <name evidence="1" type="ORF">Z043_105573</name>
</gene>
<evidence type="ECO:0000313" key="1">
    <source>
        <dbReference type="EMBL" id="KPP75204.1"/>
    </source>
</evidence>
<dbReference type="Proteomes" id="UP000034805">
    <property type="component" value="Unassembled WGS sequence"/>
</dbReference>